<name>A0A5C8P3L2_9BACI</name>
<gene>
    <name evidence="1" type="ORF">FHP05_00145</name>
</gene>
<keyword evidence="2" id="KW-1185">Reference proteome</keyword>
<dbReference type="Proteomes" id="UP000321574">
    <property type="component" value="Unassembled WGS sequence"/>
</dbReference>
<dbReference type="EMBL" id="VDUW01000001">
    <property type="protein sequence ID" value="TXL68099.1"/>
    <property type="molecule type" value="Genomic_DNA"/>
</dbReference>
<organism evidence="1 2">
    <name type="scientific">Cerasibacillus terrae</name>
    <dbReference type="NCBI Taxonomy" id="2498845"/>
    <lineage>
        <taxon>Bacteria</taxon>
        <taxon>Bacillati</taxon>
        <taxon>Bacillota</taxon>
        <taxon>Bacilli</taxon>
        <taxon>Bacillales</taxon>
        <taxon>Bacillaceae</taxon>
        <taxon>Cerasibacillus</taxon>
    </lineage>
</organism>
<evidence type="ECO:0000313" key="1">
    <source>
        <dbReference type="EMBL" id="TXL68099.1"/>
    </source>
</evidence>
<dbReference type="AlphaFoldDB" id="A0A5C8P3L2"/>
<comment type="caution">
    <text evidence="1">The sequence shown here is derived from an EMBL/GenBank/DDBJ whole genome shotgun (WGS) entry which is preliminary data.</text>
</comment>
<reference evidence="1 2" key="1">
    <citation type="submission" date="2019-06" db="EMBL/GenBank/DDBJ databases">
        <title>Cerasibacillus sp. nov., isolated from maize field.</title>
        <authorList>
            <person name="Lin S.-Y."/>
            <person name="Tsai C.-F."/>
            <person name="Young C.-C."/>
        </authorList>
    </citation>
    <scope>NUCLEOTIDE SEQUENCE [LARGE SCALE GENOMIC DNA]</scope>
    <source>
        <strain evidence="1 2">CC-CFT480</strain>
    </source>
</reference>
<proteinExistence type="predicted"/>
<accession>A0A5C8P3L2</accession>
<protein>
    <submittedName>
        <fullName evidence="1">Uncharacterized protein</fullName>
    </submittedName>
</protein>
<sequence length="81" mass="9432">MEKFYVIKRTTGKDERFTVIDAMSLDEADAIFLVRHEEDKDAMKKGEEILIFEADGDLKFDENNRVVLPTKGEMIIHRQLS</sequence>
<dbReference type="OrthoDB" id="2971088at2"/>
<evidence type="ECO:0000313" key="2">
    <source>
        <dbReference type="Proteomes" id="UP000321574"/>
    </source>
</evidence>